<feature type="region of interest" description="Disordered" evidence="1">
    <location>
        <begin position="591"/>
        <end position="660"/>
    </location>
</feature>
<evidence type="ECO:0000313" key="5">
    <source>
        <dbReference type="Proteomes" id="UP000004185"/>
    </source>
</evidence>
<feature type="domain" description="DUF8208" evidence="3">
    <location>
        <begin position="59"/>
        <end position="439"/>
    </location>
</feature>
<dbReference type="NCBIfam" id="NF045890">
    <property type="entry name" value="conj_pls20_p028"/>
    <property type="match status" value="1"/>
</dbReference>
<feature type="compositionally biased region" description="Low complexity" evidence="1">
    <location>
        <begin position="632"/>
        <end position="652"/>
    </location>
</feature>
<accession>F0FG29</accession>
<dbReference type="InterPro" id="IPR058066">
    <property type="entry name" value="pXO2-14_N"/>
</dbReference>
<reference evidence="4 5" key="1">
    <citation type="submission" date="2011-01" db="EMBL/GenBank/DDBJ databases">
        <authorList>
            <person name="Muzny D."/>
            <person name="Qin X."/>
            <person name="Deng J."/>
            <person name="Jiang H."/>
            <person name="Liu Y."/>
            <person name="Qu J."/>
            <person name="Song X.-Z."/>
            <person name="Zhang L."/>
            <person name="Thornton R."/>
            <person name="Coyle M."/>
            <person name="Francisco L."/>
            <person name="Jackson L."/>
            <person name="Javaid M."/>
            <person name="Korchina V."/>
            <person name="Kovar C."/>
            <person name="Mata R."/>
            <person name="Mathew T."/>
            <person name="Ngo R."/>
            <person name="Nguyen L."/>
            <person name="Nguyen N."/>
            <person name="Okwuonu G."/>
            <person name="Ongeri F."/>
            <person name="Pham C."/>
            <person name="Simmons D."/>
            <person name="Wilczek-Boney K."/>
            <person name="Hale W."/>
            <person name="Jakkamsetti A."/>
            <person name="Pham P."/>
            <person name="Ruth R."/>
            <person name="San Lucas F."/>
            <person name="Warren J."/>
            <person name="Zhang J."/>
            <person name="Zhao Z."/>
            <person name="Zhou C."/>
            <person name="Zhu D."/>
            <person name="Lee S."/>
            <person name="Bess C."/>
            <person name="Blankenburg K."/>
            <person name="Forbes L."/>
            <person name="Fu Q."/>
            <person name="Gubbala S."/>
            <person name="Hirani K."/>
            <person name="Jayaseelan J.C."/>
            <person name="Lara F."/>
            <person name="Munidasa M."/>
            <person name="Palculict T."/>
            <person name="Patil S."/>
            <person name="Pu L.-L."/>
            <person name="Saada N."/>
            <person name="Tang L."/>
            <person name="Weissenberger G."/>
            <person name="Zhu Y."/>
            <person name="Hemphill L."/>
            <person name="Shang Y."/>
            <person name="Youmans B."/>
            <person name="Ayvaz T."/>
            <person name="Ross M."/>
            <person name="Santibanez J."/>
            <person name="Aqrawi P."/>
            <person name="Gross S."/>
            <person name="Joshi V."/>
            <person name="Fowler G."/>
            <person name="Nazareth L."/>
            <person name="Reid J."/>
            <person name="Worley K."/>
            <person name="Petrosino J."/>
            <person name="Highlander S."/>
            <person name="Gibbs R."/>
        </authorList>
    </citation>
    <scope>NUCLEOTIDE SEQUENCE [LARGE SCALE GENOMIC DNA]</scope>
    <source>
        <strain evidence="4 5">SK353</strain>
    </source>
</reference>
<dbReference type="Proteomes" id="UP000004185">
    <property type="component" value="Unassembled WGS sequence"/>
</dbReference>
<gene>
    <name evidence="4" type="ORF">HMPREF9388_1661</name>
</gene>
<dbReference type="EMBL" id="AEWY01000009">
    <property type="protein sequence ID" value="EGC22036.1"/>
    <property type="molecule type" value="Genomic_DNA"/>
</dbReference>
<dbReference type="HOGENOM" id="CLU_018617_0_0_9"/>
<feature type="compositionally biased region" description="Polar residues" evidence="1">
    <location>
        <begin position="591"/>
        <end position="606"/>
    </location>
</feature>
<dbReference type="InterPro" id="IPR058521">
    <property type="entry name" value="DUF8208"/>
</dbReference>
<protein>
    <submittedName>
        <fullName evidence="4">Putative ATP synthase F0, A subunit</fullName>
    </submittedName>
</protein>
<evidence type="ECO:0000256" key="1">
    <source>
        <dbReference type="SAM" id="MobiDB-lite"/>
    </source>
</evidence>
<feature type="transmembrane region" description="Helical" evidence="2">
    <location>
        <begin position="334"/>
        <end position="352"/>
    </location>
</feature>
<keyword evidence="2" id="KW-1133">Transmembrane helix</keyword>
<dbReference type="Pfam" id="PF26635">
    <property type="entry name" value="DUF8208"/>
    <property type="match status" value="1"/>
</dbReference>
<dbReference type="RefSeq" id="WP_002898676.1">
    <property type="nucleotide sequence ID" value="NZ_GL872307.1"/>
</dbReference>
<keyword evidence="2" id="KW-0812">Transmembrane</keyword>
<sequence length="660" mass="69411">MPAYESLSDLISKANNFKDDVSPDWPYNESPTIETAKFYEQWSNYLSSIPQTFAYFLNLPGWITKALYSISIALENVYNNLFKLFGFFEYLDKNDTFVGQIFDGLQKLGIVVFVLLLVMFLAASFVTGLMKYKDVIAHFLLVTAVVGLLPQAIKEFSKTLALDGKTVRTMSDDGKSSFSSLSLKPYESNVVDLYVLMQNNFNVKTLGMDERGFLNPSDKSVKLNKLDDGNVMQTDYSAWYGGTDKEVLEQFEKDGDNGNSNFKGVAPILSSVLRSNEQGNVRIDEVKPGTWSELENVFSAVYPRYSVNWIGLIVQQVILIALLISMSIRFVQSVFQVLVAGMIAPIVGYTSVENSEKFKELLQTIFGTITGIFFEVILLRVAMSILRDFPGIVVSGLSGGGFASGLNYWESIMASIIVYVGVYFALVSGNSAVERWLGVSPSQGGGSKLAGMAGAGMAAGAAASRSGMKMAKAAPGVAKKSARGVGTAARKAVGGAKGAARGAGAAVKGIGAGAARTVGGAKGAMEGIKQAGGVGKAAANLGSHAKAGIDSAYDSAKNSVKGTAEGVKNSVKNVGSAAKENYNAGRTAVSSTLASGANSKAGTKSEASGVGNAATNANKPNQAKQGIGGASGSQISNNTNNKPSSSSNNGGINKKDSGKK</sequence>
<keyword evidence="2" id="KW-0472">Membrane</keyword>
<feature type="transmembrane region" description="Helical" evidence="2">
    <location>
        <begin position="364"/>
        <end position="386"/>
    </location>
</feature>
<feature type="transmembrane region" description="Helical" evidence="2">
    <location>
        <begin position="135"/>
        <end position="153"/>
    </location>
</feature>
<proteinExistence type="predicted"/>
<comment type="caution">
    <text evidence="4">The sequence shown here is derived from an EMBL/GenBank/DDBJ whole genome shotgun (WGS) entry which is preliminary data.</text>
</comment>
<evidence type="ECO:0000256" key="2">
    <source>
        <dbReference type="SAM" id="Phobius"/>
    </source>
</evidence>
<dbReference type="PATRIC" id="fig|888815.3.peg.1631"/>
<evidence type="ECO:0000259" key="3">
    <source>
        <dbReference type="Pfam" id="PF26635"/>
    </source>
</evidence>
<name>F0FG29_STRSA</name>
<feature type="transmembrane region" description="Helical" evidence="2">
    <location>
        <begin position="309"/>
        <end position="328"/>
    </location>
</feature>
<evidence type="ECO:0000313" key="4">
    <source>
        <dbReference type="EMBL" id="EGC22036.1"/>
    </source>
</evidence>
<organism evidence="4 5">
    <name type="scientific">Streptococcus sanguinis SK353</name>
    <dbReference type="NCBI Taxonomy" id="888815"/>
    <lineage>
        <taxon>Bacteria</taxon>
        <taxon>Bacillati</taxon>
        <taxon>Bacillota</taxon>
        <taxon>Bacilli</taxon>
        <taxon>Lactobacillales</taxon>
        <taxon>Streptococcaceae</taxon>
        <taxon>Streptococcus</taxon>
    </lineage>
</organism>
<dbReference type="AlphaFoldDB" id="F0FG29"/>
<feature type="transmembrane region" description="Helical" evidence="2">
    <location>
        <begin position="406"/>
        <end position="426"/>
    </location>
</feature>
<feature type="transmembrane region" description="Helical" evidence="2">
    <location>
        <begin position="108"/>
        <end position="129"/>
    </location>
</feature>